<dbReference type="SUPFAM" id="SSF144232">
    <property type="entry name" value="HIT/MYND zinc finger-like"/>
    <property type="match status" value="1"/>
</dbReference>
<keyword evidence="3" id="KW-0862">Zinc</keyword>
<proteinExistence type="predicted"/>
<dbReference type="KEGG" id="hir:HETIRDRAFT_481608"/>
<dbReference type="Gene3D" id="6.10.140.2220">
    <property type="match status" value="1"/>
</dbReference>
<dbReference type="GeneID" id="20677978"/>
<evidence type="ECO:0000256" key="3">
    <source>
        <dbReference type="ARBA" id="ARBA00022833"/>
    </source>
</evidence>
<dbReference type="HOGENOM" id="CLU_1836358_0_0_1"/>
<dbReference type="EMBL" id="KI925465">
    <property type="protein sequence ID" value="ETW76096.1"/>
    <property type="molecule type" value="Genomic_DNA"/>
</dbReference>
<keyword evidence="2" id="KW-0863">Zinc-finger</keyword>
<name>W4JT81_HETIT</name>
<feature type="domain" description="MYND-type" evidence="4">
    <location>
        <begin position="12"/>
        <end position="52"/>
    </location>
</feature>
<reference evidence="5 6" key="1">
    <citation type="journal article" date="2012" name="New Phytol.">
        <title>Insight into trade-off between wood decay and parasitism from the genome of a fungal forest pathogen.</title>
        <authorList>
            <person name="Olson A."/>
            <person name="Aerts A."/>
            <person name="Asiegbu F."/>
            <person name="Belbahri L."/>
            <person name="Bouzid O."/>
            <person name="Broberg A."/>
            <person name="Canback B."/>
            <person name="Coutinho P.M."/>
            <person name="Cullen D."/>
            <person name="Dalman K."/>
            <person name="Deflorio G."/>
            <person name="van Diepen L.T."/>
            <person name="Dunand C."/>
            <person name="Duplessis S."/>
            <person name="Durling M."/>
            <person name="Gonthier P."/>
            <person name="Grimwood J."/>
            <person name="Fossdal C.G."/>
            <person name="Hansson D."/>
            <person name="Henrissat B."/>
            <person name="Hietala A."/>
            <person name="Himmelstrand K."/>
            <person name="Hoffmeister D."/>
            <person name="Hogberg N."/>
            <person name="James T.Y."/>
            <person name="Karlsson M."/>
            <person name="Kohler A."/>
            <person name="Kues U."/>
            <person name="Lee Y.H."/>
            <person name="Lin Y.C."/>
            <person name="Lind M."/>
            <person name="Lindquist E."/>
            <person name="Lombard V."/>
            <person name="Lucas S."/>
            <person name="Lunden K."/>
            <person name="Morin E."/>
            <person name="Murat C."/>
            <person name="Park J."/>
            <person name="Raffaello T."/>
            <person name="Rouze P."/>
            <person name="Salamov A."/>
            <person name="Schmutz J."/>
            <person name="Solheim H."/>
            <person name="Stahlberg J."/>
            <person name="Velez H."/>
            <person name="de Vries R.P."/>
            <person name="Wiebenga A."/>
            <person name="Woodward S."/>
            <person name="Yakovlev I."/>
            <person name="Garbelotto M."/>
            <person name="Martin F."/>
            <person name="Grigoriev I.V."/>
            <person name="Stenlid J."/>
        </authorList>
    </citation>
    <scope>NUCLEOTIDE SEQUENCE [LARGE SCALE GENOMIC DNA]</scope>
    <source>
        <strain evidence="5 6">TC 32-1</strain>
    </source>
</reference>
<evidence type="ECO:0000313" key="5">
    <source>
        <dbReference type="EMBL" id="ETW76096.1"/>
    </source>
</evidence>
<accession>W4JT81</accession>
<dbReference type="RefSeq" id="XP_009552316.1">
    <property type="nucleotide sequence ID" value="XM_009554021.1"/>
</dbReference>
<dbReference type="GO" id="GO:0008270">
    <property type="term" value="F:zinc ion binding"/>
    <property type="evidence" value="ECO:0007669"/>
    <property type="project" value="UniProtKB-KW"/>
</dbReference>
<keyword evidence="6" id="KW-1185">Reference proteome</keyword>
<evidence type="ECO:0000256" key="2">
    <source>
        <dbReference type="ARBA" id="ARBA00022771"/>
    </source>
</evidence>
<dbReference type="Pfam" id="PF01753">
    <property type="entry name" value="zf-MYND"/>
    <property type="match status" value="1"/>
</dbReference>
<keyword evidence="1" id="KW-0479">Metal-binding</keyword>
<evidence type="ECO:0000313" key="6">
    <source>
        <dbReference type="Proteomes" id="UP000030671"/>
    </source>
</evidence>
<dbReference type="OrthoDB" id="2212237at2759"/>
<dbReference type="Proteomes" id="UP000030671">
    <property type="component" value="Unassembled WGS sequence"/>
</dbReference>
<organism evidence="5 6">
    <name type="scientific">Heterobasidion irregulare (strain TC 32-1)</name>
    <dbReference type="NCBI Taxonomy" id="747525"/>
    <lineage>
        <taxon>Eukaryota</taxon>
        <taxon>Fungi</taxon>
        <taxon>Dikarya</taxon>
        <taxon>Basidiomycota</taxon>
        <taxon>Agaricomycotina</taxon>
        <taxon>Agaricomycetes</taxon>
        <taxon>Russulales</taxon>
        <taxon>Bondarzewiaceae</taxon>
        <taxon>Heterobasidion</taxon>
        <taxon>Heterobasidion annosum species complex</taxon>
    </lineage>
</organism>
<sequence length="114" mass="12765">MASSQSTPPKECAACSKDASDQLLTCPRCQNESISYCSQECQEADSQHSWDCRLPVVQGIQILCDGERHDPPFNPVEITPTHQIYEYGDVCPVSEVIDLPIVMFRHSTEHPLNM</sequence>
<evidence type="ECO:0000259" key="4">
    <source>
        <dbReference type="Pfam" id="PF01753"/>
    </source>
</evidence>
<evidence type="ECO:0000256" key="1">
    <source>
        <dbReference type="ARBA" id="ARBA00022723"/>
    </source>
</evidence>
<protein>
    <recommendedName>
        <fullName evidence="4">MYND-type domain-containing protein</fullName>
    </recommendedName>
</protein>
<dbReference type="InterPro" id="IPR002893">
    <property type="entry name" value="Znf_MYND"/>
</dbReference>
<dbReference type="InParanoid" id="W4JT81"/>
<gene>
    <name evidence="5" type="ORF">HETIRDRAFT_481608</name>
</gene>
<dbReference type="AlphaFoldDB" id="W4JT81"/>